<dbReference type="GO" id="GO:0045892">
    <property type="term" value="P:negative regulation of DNA-templated transcription"/>
    <property type="evidence" value="ECO:0007669"/>
    <property type="project" value="InterPro"/>
</dbReference>
<dbReference type="InterPro" id="IPR031602">
    <property type="entry name" value="CIPC"/>
</dbReference>
<dbReference type="STRING" id="400727.A0A2T7PG14"/>
<reference evidence="2 3" key="1">
    <citation type="submission" date="2018-04" db="EMBL/GenBank/DDBJ databases">
        <title>The genome of golden apple snail Pomacea canaliculata provides insight into stress tolerance and invasive adaptation.</title>
        <authorList>
            <person name="Liu C."/>
            <person name="Liu B."/>
            <person name="Ren Y."/>
            <person name="Zhang Y."/>
            <person name="Wang H."/>
            <person name="Li S."/>
            <person name="Jiang F."/>
            <person name="Yin L."/>
            <person name="Zhang G."/>
            <person name="Qian W."/>
            <person name="Fan W."/>
        </authorList>
    </citation>
    <scope>NUCLEOTIDE SEQUENCE [LARGE SCALE GENOMIC DNA]</scope>
    <source>
        <strain evidence="2">SZHN2017</strain>
        <tissue evidence="2">Muscle</tissue>
    </source>
</reference>
<dbReference type="Proteomes" id="UP000245119">
    <property type="component" value="Linkage Group LG4"/>
</dbReference>
<accession>A0A2T7PG14</accession>
<dbReference type="EMBL" id="PZQS01000004">
    <property type="protein sequence ID" value="PVD32359.1"/>
    <property type="molecule type" value="Genomic_DNA"/>
</dbReference>
<proteinExistence type="predicted"/>
<organism evidence="2 3">
    <name type="scientific">Pomacea canaliculata</name>
    <name type="common">Golden apple snail</name>
    <dbReference type="NCBI Taxonomy" id="400727"/>
    <lineage>
        <taxon>Eukaryota</taxon>
        <taxon>Metazoa</taxon>
        <taxon>Spiralia</taxon>
        <taxon>Lophotrochozoa</taxon>
        <taxon>Mollusca</taxon>
        <taxon>Gastropoda</taxon>
        <taxon>Caenogastropoda</taxon>
        <taxon>Architaenioglossa</taxon>
        <taxon>Ampullarioidea</taxon>
        <taxon>Ampullariidae</taxon>
        <taxon>Pomacea</taxon>
    </lineage>
</organism>
<comment type="caution">
    <text evidence="2">The sequence shown here is derived from an EMBL/GenBank/DDBJ whole genome shotgun (WGS) entry which is preliminary data.</text>
</comment>
<feature type="compositionally biased region" description="Basic and acidic residues" evidence="1">
    <location>
        <begin position="11"/>
        <end position="40"/>
    </location>
</feature>
<dbReference type="OrthoDB" id="6086172at2759"/>
<feature type="compositionally biased region" description="Low complexity" evidence="1">
    <location>
        <begin position="481"/>
        <end position="499"/>
    </location>
</feature>
<protein>
    <submittedName>
        <fullName evidence="2">Uncharacterized protein</fullName>
    </submittedName>
</protein>
<feature type="region of interest" description="Disordered" evidence="1">
    <location>
        <begin position="479"/>
        <end position="508"/>
    </location>
</feature>
<feature type="region of interest" description="Disordered" evidence="1">
    <location>
        <begin position="238"/>
        <end position="286"/>
    </location>
</feature>
<evidence type="ECO:0000313" key="3">
    <source>
        <dbReference type="Proteomes" id="UP000245119"/>
    </source>
</evidence>
<feature type="compositionally biased region" description="Polar residues" evidence="1">
    <location>
        <begin position="1"/>
        <end position="10"/>
    </location>
</feature>
<evidence type="ECO:0000256" key="1">
    <source>
        <dbReference type="SAM" id="MobiDB-lite"/>
    </source>
</evidence>
<dbReference type="PANTHER" id="PTHR34648:SF1">
    <property type="entry name" value="CLOCK-INTERACTING PACEMAKER"/>
    <property type="match status" value="1"/>
</dbReference>
<keyword evidence="3" id="KW-1185">Reference proteome</keyword>
<feature type="region of interest" description="Disordered" evidence="1">
    <location>
        <begin position="1"/>
        <end position="43"/>
    </location>
</feature>
<feature type="region of interest" description="Disordered" evidence="1">
    <location>
        <begin position="324"/>
        <end position="360"/>
    </location>
</feature>
<dbReference type="PANTHER" id="PTHR34648">
    <property type="entry name" value="CLOCK-INTERACTING PACEMAKER"/>
    <property type="match status" value="1"/>
</dbReference>
<dbReference type="GO" id="GO:0042754">
    <property type="term" value="P:negative regulation of circadian rhythm"/>
    <property type="evidence" value="ECO:0007669"/>
    <property type="project" value="InterPro"/>
</dbReference>
<sequence length="508" mass="55455">MNNDGESSVNDEARAVDFSKNRHVQRDDDFKCEGGRHSQQEEAEEWVVARSQQAVRHSALGGFHSEMARSYSEVVPKAAANGMSTWFGLVTVSRAAGSSSVQTQLCHFDGYRMAPAQNNSFDFYMAENIYSDVPSDTEETNFDSLLDQCKIPPYQDTQQQQCMSDTGGMGDVGEGFDLMCDISSSHLTLEEDVEQSVASSVSARCDVSLGPSSTFVNVSHRSPSPLSAVSQAATAGTHFDSNWPSVSDDDGDSCSMQKEEKEVNSTVGQNKESPVEIPSRRQPLPDYQTMTPWTNDSLRQASSIFYPPSHEIPCFMLNPNVLEGQERTKSPKASPPQHSPSVNRSSTAVTTTVDSPTLRQPSLVSRMYASKASLPSLAAQRLSREKRFRKTAEALHKCGLWDIAMKTGTLVKRNSELQKEIDAFRAEAMAFLKSVIRNPENKDLRLSSASTYSLPTTQNWSVKGTDSGDSDMSTVGGNKISSSCSSTTSGYTTCHTGSSIRQSSPSLK</sequence>
<feature type="compositionally biased region" description="Polar residues" evidence="1">
    <location>
        <begin position="339"/>
        <end position="360"/>
    </location>
</feature>
<name>A0A2T7PG14_POMCA</name>
<gene>
    <name evidence="2" type="ORF">C0Q70_07792</name>
</gene>
<dbReference type="AlphaFoldDB" id="A0A2T7PG14"/>
<dbReference type="GO" id="GO:0005634">
    <property type="term" value="C:nucleus"/>
    <property type="evidence" value="ECO:0007669"/>
    <property type="project" value="TreeGrafter"/>
</dbReference>
<dbReference type="Pfam" id="PF15800">
    <property type="entry name" value="CiPC"/>
    <property type="match status" value="1"/>
</dbReference>
<evidence type="ECO:0000313" key="2">
    <source>
        <dbReference type="EMBL" id="PVD32359.1"/>
    </source>
</evidence>